<dbReference type="GO" id="GO:0016301">
    <property type="term" value="F:kinase activity"/>
    <property type="evidence" value="ECO:0007669"/>
    <property type="project" value="UniProtKB-KW"/>
</dbReference>
<dbReference type="CDD" id="cd24050">
    <property type="entry name" value="ASKHA_NBD_ANMK"/>
    <property type="match status" value="1"/>
</dbReference>
<keyword evidence="1" id="KW-0808">Transferase</keyword>
<dbReference type="Proteomes" id="UP001597546">
    <property type="component" value="Unassembled WGS sequence"/>
</dbReference>
<feature type="binding site" evidence="1">
    <location>
        <begin position="25"/>
        <end position="32"/>
    </location>
    <ligand>
        <name>ATP</name>
        <dbReference type="ChEBI" id="CHEBI:30616"/>
    </ligand>
</feature>
<comment type="catalytic activity">
    <reaction evidence="1">
        <text>1,6-anhydro-N-acetyl-beta-muramate + ATP + H2O = N-acetyl-D-muramate 6-phosphate + ADP + H(+)</text>
        <dbReference type="Rhea" id="RHEA:24952"/>
        <dbReference type="ChEBI" id="CHEBI:15377"/>
        <dbReference type="ChEBI" id="CHEBI:15378"/>
        <dbReference type="ChEBI" id="CHEBI:30616"/>
        <dbReference type="ChEBI" id="CHEBI:58690"/>
        <dbReference type="ChEBI" id="CHEBI:58722"/>
        <dbReference type="ChEBI" id="CHEBI:456216"/>
        <dbReference type="EC" id="2.7.1.170"/>
    </reaction>
</comment>
<dbReference type="InterPro" id="IPR005338">
    <property type="entry name" value="Anhydro_N_Ac-Mur_kinase"/>
</dbReference>
<reference evidence="3" key="1">
    <citation type="journal article" date="2019" name="Int. J. Syst. Evol. Microbiol.">
        <title>The Global Catalogue of Microorganisms (GCM) 10K type strain sequencing project: providing services to taxonomists for standard genome sequencing and annotation.</title>
        <authorList>
            <consortium name="The Broad Institute Genomics Platform"/>
            <consortium name="The Broad Institute Genome Sequencing Center for Infectious Disease"/>
            <person name="Wu L."/>
            <person name="Ma J."/>
        </authorList>
    </citation>
    <scope>NUCLEOTIDE SEQUENCE [LARGE SCALE GENOMIC DNA]</scope>
    <source>
        <strain evidence="3">KCTC 42456</strain>
    </source>
</reference>
<dbReference type="Pfam" id="PF03702">
    <property type="entry name" value="AnmK"/>
    <property type="match status" value="1"/>
</dbReference>
<proteinExistence type="inferred from homology"/>
<keyword evidence="1" id="KW-0067">ATP-binding</keyword>
<dbReference type="Gene3D" id="3.30.420.40">
    <property type="match status" value="2"/>
</dbReference>
<evidence type="ECO:0000256" key="1">
    <source>
        <dbReference type="HAMAP-Rule" id="MF_01270"/>
    </source>
</evidence>
<comment type="pathway">
    <text evidence="1">Amino-sugar metabolism; 1,6-anhydro-N-acetylmuramate degradation.</text>
</comment>
<name>A0ABW5TS91_9SPHI</name>
<organism evidence="2 3">
    <name type="scientific">Pedobacter alpinus</name>
    <dbReference type="NCBI Taxonomy" id="1590643"/>
    <lineage>
        <taxon>Bacteria</taxon>
        <taxon>Pseudomonadati</taxon>
        <taxon>Bacteroidota</taxon>
        <taxon>Sphingobacteriia</taxon>
        <taxon>Sphingobacteriales</taxon>
        <taxon>Sphingobacteriaceae</taxon>
        <taxon>Pedobacter</taxon>
    </lineage>
</organism>
<dbReference type="HAMAP" id="MF_01270">
    <property type="entry name" value="AnhMurNAc_kinase"/>
    <property type="match status" value="1"/>
</dbReference>
<comment type="function">
    <text evidence="1">Catalyzes the specific phosphorylation of 1,6-anhydro-N-acetylmuramic acid (anhMurNAc) with the simultaneous cleavage of the 1,6-anhydro ring, generating MurNAc-6-P. Is required for the utilization of anhMurNAc either imported from the medium or derived from its own cell wall murein, and thus plays a role in cell wall recycling.</text>
</comment>
<keyword evidence="1 2" id="KW-0418">Kinase</keyword>
<gene>
    <name evidence="1" type="primary">anmK</name>
    <name evidence="2" type="ORF">ACFSSE_08155</name>
</gene>
<dbReference type="RefSeq" id="WP_379045715.1">
    <property type="nucleotide sequence ID" value="NZ_JBHSKW010000056.1"/>
</dbReference>
<comment type="pathway">
    <text evidence="1">Cell wall biogenesis; peptidoglycan recycling.</text>
</comment>
<keyword evidence="3" id="KW-1185">Reference proteome</keyword>
<dbReference type="EMBL" id="JBHULV010000024">
    <property type="protein sequence ID" value="MFD2731678.1"/>
    <property type="molecule type" value="Genomic_DNA"/>
</dbReference>
<comment type="caution">
    <text evidence="2">The sequence shown here is derived from an EMBL/GenBank/DDBJ whole genome shotgun (WGS) entry which is preliminary data.</text>
</comment>
<accession>A0ABW5TS91</accession>
<evidence type="ECO:0000313" key="2">
    <source>
        <dbReference type="EMBL" id="MFD2731678.1"/>
    </source>
</evidence>
<protein>
    <recommendedName>
        <fullName evidence="1">Anhydro-N-acetylmuramic acid kinase</fullName>
        <ecNumber evidence="1">2.7.1.170</ecNumber>
    </recommendedName>
    <alternativeName>
        <fullName evidence="1">AnhMurNAc kinase</fullName>
    </alternativeName>
</protein>
<dbReference type="SUPFAM" id="SSF53067">
    <property type="entry name" value="Actin-like ATPase domain"/>
    <property type="match status" value="1"/>
</dbReference>
<dbReference type="PANTHER" id="PTHR30605">
    <property type="entry name" value="ANHYDRO-N-ACETYLMURAMIC ACID KINASE"/>
    <property type="match status" value="1"/>
</dbReference>
<dbReference type="InterPro" id="IPR043129">
    <property type="entry name" value="ATPase_NBD"/>
</dbReference>
<comment type="similarity">
    <text evidence="1">Belongs to the anhydro-N-acetylmuramic acid kinase family.</text>
</comment>
<keyword evidence="1" id="KW-0119">Carbohydrate metabolism</keyword>
<keyword evidence="1" id="KW-0547">Nucleotide-binding</keyword>
<sequence length="394" mass="43450">MKNWLSEMNAISLKKERLIIGLMSGTSLDGLDIALCKIEGTGLSTKVSVIAFQTIPYTDAFRDSIKKICFVKSVDLEQVCLLNSEIGRLHGTYINQFLRDNNIDAKSMDLIASHGQTIFHSPKRLREEDYFSNATLQIGDADQIACVTGITTVADFRQKHIAQGKEGAPLAIYGDYLLFSNNAENRIFLNIGGIANFTLLKKEATFDDLLSTDTGPGNTLMDQYVYKNFEGKRYDKNAEIALGGTVNVDLLNALLDHPFFENELPKTTGPELFNLEYLYEAIRKANLKMLSHEDVMATLNRFTACGIANAIKQTQLSINSVIYISGGGIHNSLLTNNLKELLPSLSFKNIETLGINPDAKEALLFAILANETIAGDYRSFGDNALSLGKISLPK</sequence>
<dbReference type="EC" id="2.7.1.170" evidence="1"/>
<evidence type="ECO:0000313" key="3">
    <source>
        <dbReference type="Proteomes" id="UP001597546"/>
    </source>
</evidence>
<dbReference type="PANTHER" id="PTHR30605:SF0">
    <property type="entry name" value="ANHYDRO-N-ACETYLMURAMIC ACID KINASE"/>
    <property type="match status" value="1"/>
</dbReference>